<organism evidence="1">
    <name type="scientific">marine sediment metagenome</name>
    <dbReference type="NCBI Taxonomy" id="412755"/>
    <lineage>
        <taxon>unclassified sequences</taxon>
        <taxon>metagenomes</taxon>
        <taxon>ecological metagenomes</taxon>
    </lineage>
</organism>
<accession>A0A0F9DST0</accession>
<name>A0A0F9DST0_9ZZZZ</name>
<proteinExistence type="predicted"/>
<dbReference type="EMBL" id="LAZR01030374">
    <property type="protein sequence ID" value="KKL56796.1"/>
    <property type="molecule type" value="Genomic_DNA"/>
</dbReference>
<sequence length="155" mass="17679">MNYACAQFLPKMPVDAMLLGTATNEGVGEESDKIQDDLKNLLLDYIAVAYSRQSEIKELRFAILMDVWKSDTCIISSDTDIAMHPAYQEIIGMGSDAIPMILEELEREPDNWFWALKAISSEDPTPHSLKGNIQKMTEAWLNWGRENNYIKLRHV</sequence>
<reference evidence="1" key="1">
    <citation type="journal article" date="2015" name="Nature">
        <title>Complex archaea that bridge the gap between prokaryotes and eukaryotes.</title>
        <authorList>
            <person name="Spang A."/>
            <person name="Saw J.H."/>
            <person name="Jorgensen S.L."/>
            <person name="Zaremba-Niedzwiedzka K."/>
            <person name="Martijn J."/>
            <person name="Lind A.E."/>
            <person name="van Eijk R."/>
            <person name="Schleper C."/>
            <person name="Guy L."/>
            <person name="Ettema T.J."/>
        </authorList>
    </citation>
    <scope>NUCLEOTIDE SEQUENCE</scope>
</reference>
<comment type="caution">
    <text evidence="1">The sequence shown here is derived from an EMBL/GenBank/DDBJ whole genome shotgun (WGS) entry which is preliminary data.</text>
</comment>
<protein>
    <submittedName>
        <fullName evidence="1">Uncharacterized protein</fullName>
    </submittedName>
</protein>
<evidence type="ECO:0000313" key="1">
    <source>
        <dbReference type="EMBL" id="KKL56796.1"/>
    </source>
</evidence>
<gene>
    <name evidence="1" type="ORF">LCGC14_2241830</name>
</gene>
<dbReference type="AlphaFoldDB" id="A0A0F9DST0"/>